<reference evidence="3" key="2">
    <citation type="submission" date="2025-08" db="UniProtKB">
        <authorList>
            <consortium name="RefSeq"/>
        </authorList>
    </citation>
    <scope>IDENTIFICATION</scope>
    <source>
        <tissue evidence="3">Young leaves</tissue>
    </source>
</reference>
<protein>
    <submittedName>
        <fullName evidence="3">Probable LRR receptor-like serine/threonine-protein kinase At1g53430</fullName>
    </submittedName>
</protein>
<dbReference type="Proteomes" id="UP000228380">
    <property type="component" value="Chromosome 4"/>
</dbReference>
<reference evidence="2" key="1">
    <citation type="journal article" date="2019" name="Nat. Commun.">
        <title>Genome-wide association mapping of date palm fruit traits.</title>
        <authorList>
            <person name="Hazzouri K.M."/>
            <person name="Gros-Balthazard M."/>
            <person name="Flowers J.M."/>
            <person name="Copetti D."/>
            <person name="Lemansour A."/>
            <person name="Lebrun M."/>
            <person name="Masmoudi K."/>
            <person name="Ferrand S."/>
            <person name="Dhar M.I."/>
            <person name="Fresquez Z.A."/>
            <person name="Rosas U."/>
            <person name="Zhang J."/>
            <person name="Talag J."/>
            <person name="Lee S."/>
            <person name="Kudrna D."/>
            <person name="Powell R.F."/>
            <person name="Leitch I.J."/>
            <person name="Krueger R.R."/>
            <person name="Wing R.A."/>
            <person name="Amiri K.M.A."/>
            <person name="Purugganan M.D."/>
        </authorList>
    </citation>
    <scope>NUCLEOTIDE SEQUENCE [LARGE SCALE GENOMIC DNA]</scope>
    <source>
        <strain evidence="2">cv. Khalas</strain>
    </source>
</reference>
<dbReference type="PANTHER" id="PTHR48006:SF60">
    <property type="entry name" value="PROTEIN KINASE DOMAIN-CONTAINING PROTEIN"/>
    <property type="match status" value="1"/>
</dbReference>
<accession>A0A8B9A3Z7</accession>
<feature type="region of interest" description="Disordered" evidence="1">
    <location>
        <begin position="85"/>
        <end position="105"/>
    </location>
</feature>
<dbReference type="KEGG" id="pda:120110444"/>
<dbReference type="InterPro" id="IPR051824">
    <property type="entry name" value="LRR_Rcpt-Like_S/T_Kinase"/>
</dbReference>
<sequence>MEIVSGRSNTSYRPKENSFFFLIRPMFYKRREDCLNSFDPSLGSNYSKEEAMQMLNLAIICTNLSPTLRPTMSTVVSMLDGKMPVRVPTTESRDSKSHGSENQVL</sequence>
<evidence type="ECO:0000256" key="1">
    <source>
        <dbReference type="SAM" id="MobiDB-lite"/>
    </source>
</evidence>
<evidence type="ECO:0000313" key="3">
    <source>
        <dbReference type="RefSeq" id="XP_038981351.1"/>
    </source>
</evidence>
<name>A0A8B9A3Z7_PHODC</name>
<organism evidence="2 3">
    <name type="scientific">Phoenix dactylifera</name>
    <name type="common">Date palm</name>
    <dbReference type="NCBI Taxonomy" id="42345"/>
    <lineage>
        <taxon>Eukaryota</taxon>
        <taxon>Viridiplantae</taxon>
        <taxon>Streptophyta</taxon>
        <taxon>Embryophyta</taxon>
        <taxon>Tracheophyta</taxon>
        <taxon>Spermatophyta</taxon>
        <taxon>Magnoliopsida</taxon>
        <taxon>Liliopsida</taxon>
        <taxon>Arecaceae</taxon>
        <taxon>Coryphoideae</taxon>
        <taxon>Phoeniceae</taxon>
        <taxon>Phoenix</taxon>
    </lineage>
</organism>
<proteinExistence type="predicted"/>
<dbReference type="RefSeq" id="XP_038981351.1">
    <property type="nucleotide sequence ID" value="XM_039125423.1"/>
</dbReference>
<dbReference type="PANTHER" id="PTHR48006">
    <property type="entry name" value="LEUCINE-RICH REPEAT-CONTAINING PROTEIN DDB_G0281931-RELATED"/>
    <property type="match status" value="1"/>
</dbReference>
<gene>
    <name evidence="3" type="primary">LOC120110444</name>
</gene>
<keyword evidence="2" id="KW-1185">Reference proteome</keyword>
<dbReference type="Gene3D" id="1.10.510.10">
    <property type="entry name" value="Transferase(Phosphotransferase) domain 1"/>
    <property type="match status" value="1"/>
</dbReference>
<evidence type="ECO:0000313" key="2">
    <source>
        <dbReference type="Proteomes" id="UP000228380"/>
    </source>
</evidence>
<dbReference type="GeneID" id="120110444"/>
<dbReference type="OrthoDB" id="1938112at2759"/>
<dbReference type="AlphaFoldDB" id="A0A8B9A3Z7"/>